<keyword evidence="10 11" id="KW-0482">Metalloprotease</keyword>
<gene>
    <name evidence="12" type="ORF">QBZ16_002858</name>
</gene>
<dbReference type="PANTHER" id="PTHR28570:SF3">
    <property type="entry name" value="ASPARTYL AMINOPEPTIDASE"/>
    <property type="match status" value="1"/>
</dbReference>
<dbReference type="PRINTS" id="PR00932">
    <property type="entry name" value="AMINO1PTASE"/>
</dbReference>
<dbReference type="EC" id="3.4.11.21" evidence="4"/>
<comment type="cofactor">
    <cofactor evidence="2">
        <name>Zn(2+)</name>
        <dbReference type="ChEBI" id="CHEBI:29105"/>
    </cofactor>
</comment>
<dbReference type="GO" id="GO:0004177">
    <property type="term" value="F:aminopeptidase activity"/>
    <property type="evidence" value="ECO:0007669"/>
    <property type="project" value="UniProtKB-KW"/>
</dbReference>
<dbReference type="PANTHER" id="PTHR28570">
    <property type="entry name" value="ASPARTYL AMINOPEPTIDASE"/>
    <property type="match status" value="1"/>
</dbReference>
<dbReference type="Gene3D" id="3.40.630.10">
    <property type="entry name" value="Zn peptidases"/>
    <property type="match status" value="1"/>
</dbReference>
<reference evidence="12" key="1">
    <citation type="submission" date="2021-01" db="EMBL/GenBank/DDBJ databases">
        <authorList>
            <person name="Eckstrom K.M.E."/>
        </authorList>
    </citation>
    <scope>NUCLEOTIDE SEQUENCE</scope>
    <source>
        <strain evidence="12">UVCC 0001</strain>
    </source>
</reference>
<dbReference type="InterPro" id="IPR023358">
    <property type="entry name" value="Peptidase_M18_dom2"/>
</dbReference>
<evidence type="ECO:0000256" key="4">
    <source>
        <dbReference type="ARBA" id="ARBA00011965"/>
    </source>
</evidence>
<evidence type="ECO:0000256" key="1">
    <source>
        <dbReference type="ARBA" id="ARBA00001335"/>
    </source>
</evidence>
<evidence type="ECO:0000313" key="12">
    <source>
        <dbReference type="EMBL" id="KAK2079167.1"/>
    </source>
</evidence>
<organism evidence="12 13">
    <name type="scientific">Prototheca wickerhamii</name>
    <dbReference type="NCBI Taxonomy" id="3111"/>
    <lineage>
        <taxon>Eukaryota</taxon>
        <taxon>Viridiplantae</taxon>
        <taxon>Chlorophyta</taxon>
        <taxon>core chlorophytes</taxon>
        <taxon>Trebouxiophyceae</taxon>
        <taxon>Chlorellales</taxon>
        <taxon>Chlorellaceae</taxon>
        <taxon>Prototheca</taxon>
    </lineage>
</organism>
<evidence type="ECO:0000256" key="11">
    <source>
        <dbReference type="RuleBase" id="RU004386"/>
    </source>
</evidence>
<keyword evidence="6 11" id="KW-0645">Protease</keyword>
<dbReference type="EMBL" id="JASFZW010000003">
    <property type="protein sequence ID" value="KAK2079167.1"/>
    <property type="molecule type" value="Genomic_DNA"/>
</dbReference>
<dbReference type="GO" id="GO:0006508">
    <property type="term" value="P:proteolysis"/>
    <property type="evidence" value="ECO:0007669"/>
    <property type="project" value="UniProtKB-KW"/>
</dbReference>
<evidence type="ECO:0000256" key="10">
    <source>
        <dbReference type="ARBA" id="ARBA00023049"/>
    </source>
</evidence>
<evidence type="ECO:0000256" key="2">
    <source>
        <dbReference type="ARBA" id="ARBA00001947"/>
    </source>
</evidence>
<keyword evidence="9 11" id="KW-0862">Zinc</keyword>
<protein>
    <recommendedName>
        <fullName evidence="4">aspartyl aminopeptidase</fullName>
        <ecNumber evidence="4">3.4.11.21</ecNumber>
    </recommendedName>
</protein>
<dbReference type="FunFam" id="2.30.250.10:FF:000001">
    <property type="entry name" value="Aspartyl aminopeptidase 1"/>
    <property type="match status" value="1"/>
</dbReference>
<evidence type="ECO:0000313" key="13">
    <source>
        <dbReference type="Proteomes" id="UP001255856"/>
    </source>
</evidence>
<dbReference type="GO" id="GO:0008270">
    <property type="term" value="F:zinc ion binding"/>
    <property type="evidence" value="ECO:0007669"/>
    <property type="project" value="InterPro"/>
</dbReference>
<dbReference type="GO" id="GO:0008237">
    <property type="term" value="F:metallopeptidase activity"/>
    <property type="evidence" value="ECO:0007669"/>
    <property type="project" value="UniProtKB-KW"/>
</dbReference>
<dbReference type="SUPFAM" id="SSF101821">
    <property type="entry name" value="Aminopeptidase/glucanase lid domain"/>
    <property type="match status" value="1"/>
</dbReference>
<name>A0AAD9IND1_PROWI</name>
<comment type="catalytic activity">
    <reaction evidence="1">
        <text>Release of an N-terminal aspartate or glutamate from a peptide, with a preference for aspartate.</text>
        <dbReference type="EC" id="3.4.11.21"/>
    </reaction>
</comment>
<evidence type="ECO:0000256" key="7">
    <source>
        <dbReference type="ARBA" id="ARBA00022723"/>
    </source>
</evidence>
<dbReference type="GO" id="GO:0005737">
    <property type="term" value="C:cytoplasm"/>
    <property type="evidence" value="ECO:0007669"/>
    <property type="project" value="UniProtKB-ARBA"/>
</dbReference>
<keyword evidence="5 11" id="KW-0031">Aminopeptidase</keyword>
<dbReference type="Proteomes" id="UP001255856">
    <property type="component" value="Unassembled WGS sequence"/>
</dbReference>
<dbReference type="Pfam" id="PF02127">
    <property type="entry name" value="Peptidase_M18"/>
    <property type="match status" value="1"/>
</dbReference>
<comment type="caution">
    <text evidence="12">The sequence shown here is derived from an EMBL/GenBank/DDBJ whole genome shotgun (WGS) entry which is preliminary data.</text>
</comment>
<dbReference type="CDD" id="cd05658">
    <property type="entry name" value="M18_DAP"/>
    <property type="match status" value="1"/>
</dbReference>
<evidence type="ECO:0000256" key="5">
    <source>
        <dbReference type="ARBA" id="ARBA00022438"/>
    </source>
</evidence>
<evidence type="ECO:0000256" key="6">
    <source>
        <dbReference type="ARBA" id="ARBA00022670"/>
    </source>
</evidence>
<dbReference type="Gene3D" id="2.30.250.10">
    <property type="entry name" value="Aminopeptidase i, Domain 2"/>
    <property type="match status" value="1"/>
</dbReference>
<keyword evidence="13" id="KW-1185">Reference proteome</keyword>
<sequence length="466" mass="49427">MAAPGRCDPDQVADGLLDFINASVTEFHAVDTARKLLGDGWTRLDERQSWEGLLKPGGRYYFTRNDSTLVAFAVGSQYRPGNGFYIVGAHTDSPCFKLKPVSKEVKSGYAMVNVEPYGGLLQHTWFDRDLSVAGRVLVRQADGHVRATLVKVPDPILRIPMLAIHLQRDINDTGFRPNKQTHCVPLLAIDVDDEAIASAAAGRHHSLLLKLLAKHVPCAPEDIVDFDLNVVDTQPGVRSGAAREFVSVGRLDNLCSSYLATRALRDSVAGGGLEAETAVRVAVLFDNEEVGSATAQGAAGPVLDDALARVAAALGAGEEGAATRALQASFLVSADMAHALHPNYPDRHDACHAPRLGAGFVLKHNANQRYATTAASATLFRAVAEAAGAPTAEFAVRSDMGCGSTIGPILASGLGLRTVDVGLPQLAMHSIREMCAVADVAAGYDVLLAFFCRASAMDRPAEIDQA</sequence>
<dbReference type="InterPro" id="IPR001948">
    <property type="entry name" value="Peptidase_M18"/>
</dbReference>
<dbReference type="NCBIfam" id="NF002759">
    <property type="entry name" value="PRK02813.1"/>
    <property type="match status" value="1"/>
</dbReference>
<evidence type="ECO:0000256" key="3">
    <source>
        <dbReference type="ARBA" id="ARBA00008290"/>
    </source>
</evidence>
<keyword evidence="7 11" id="KW-0479">Metal-binding</keyword>
<accession>A0AAD9IND1</accession>
<dbReference type="AlphaFoldDB" id="A0AAD9IND1"/>
<dbReference type="SUPFAM" id="SSF53187">
    <property type="entry name" value="Zn-dependent exopeptidases"/>
    <property type="match status" value="1"/>
</dbReference>
<evidence type="ECO:0000256" key="8">
    <source>
        <dbReference type="ARBA" id="ARBA00022801"/>
    </source>
</evidence>
<evidence type="ECO:0000256" key="9">
    <source>
        <dbReference type="ARBA" id="ARBA00022833"/>
    </source>
</evidence>
<comment type="similarity">
    <text evidence="3 11">Belongs to the peptidase M18 family.</text>
</comment>
<keyword evidence="8 11" id="KW-0378">Hydrolase</keyword>
<proteinExistence type="inferred from homology"/>